<feature type="compositionally biased region" description="Basic and acidic residues" evidence="5">
    <location>
        <begin position="79"/>
        <end position="88"/>
    </location>
</feature>
<dbReference type="GO" id="GO:0015074">
    <property type="term" value="P:DNA integration"/>
    <property type="evidence" value="ECO:0007669"/>
    <property type="project" value="InterPro"/>
</dbReference>
<dbReference type="PANTHER" id="PTHR46963:SF2">
    <property type="match status" value="1"/>
</dbReference>
<sequence>MAGLVPAKISDRYAKNGEDMLDVLSHDIMRYEMLAEKETFDALTSVLQGEQSHDNVELHEIEVNRLNNDNNNNDEGDPTETHEQRDTGSSRFRSVSNEDTDEFLRKNVNKNTDYKTRSDVKTFYTWAQQVGEFRELQMIPFKELDAILARFYLGVRNKEGQEYEPDTLTGFQNSIERHLKNNKVVVDLKRNDDFSHSRKVLEAKRKQLKQEGKGNKRNRAEPIDTQEIQNLYDKQLLGSANPTSLLNTVWLNNGVFFGFRGRQEHASLLLGDLTMKQDSNGKEYVEFNERTTKTRTGAKSSDYRAVAPKMFEQKENPNCPIKMLKLYISKRPADLQNDPSSKFYLRPLDKPKEDVWYSHQCIGKNKLGTMMKTMAEAAQLYGRKVNHSTRKTFATSLLHSERPPTEVAQLGGWKGISTLTHYNFPSMKQQDQASNIISNVVIPPCSSNQNETAPENSDKDTSDCPEYDIHIVSSQEKTLDIHYDKENDSELSMFEKPSQASSIVNNSKSNMIANRKDCSNPFSILTGAVINGGVINLNIFSGKRKRDDFSSSQES</sequence>
<reference evidence="7" key="1">
    <citation type="submission" date="2021-03" db="EMBL/GenBank/DDBJ databases">
        <authorList>
            <person name="Bekaert M."/>
        </authorList>
    </citation>
    <scope>NUCLEOTIDE SEQUENCE</scope>
</reference>
<feature type="domain" description="ZMYM2-like/QRICH1 C-terminal" evidence="6">
    <location>
        <begin position="229"/>
        <end position="373"/>
    </location>
</feature>
<dbReference type="Pfam" id="PF12012">
    <property type="entry name" value="DUF3504"/>
    <property type="match status" value="1"/>
</dbReference>
<dbReference type="InterPro" id="IPR013762">
    <property type="entry name" value="Integrase-like_cat_sf"/>
</dbReference>
<dbReference type="InterPro" id="IPR011010">
    <property type="entry name" value="DNA_brk_join_enz"/>
</dbReference>
<dbReference type="InterPro" id="IPR042838">
    <property type="entry name" value="KIAA1958"/>
</dbReference>
<dbReference type="PANTHER" id="PTHR46963">
    <property type="entry name" value="SIMILAR TO RIKEN CDNA E130308A19"/>
    <property type="match status" value="1"/>
</dbReference>
<keyword evidence="4" id="KW-0233">DNA recombination</keyword>
<dbReference type="OrthoDB" id="10002548at2759"/>
<evidence type="ECO:0000256" key="4">
    <source>
        <dbReference type="ARBA" id="ARBA00023172"/>
    </source>
</evidence>
<evidence type="ECO:0000313" key="7">
    <source>
        <dbReference type="EMBL" id="CAG2190681.1"/>
    </source>
</evidence>
<dbReference type="InterPro" id="IPR021893">
    <property type="entry name" value="ZMYM2-like_C"/>
</dbReference>
<evidence type="ECO:0000256" key="5">
    <source>
        <dbReference type="SAM" id="MobiDB-lite"/>
    </source>
</evidence>
<organism evidence="7 8">
    <name type="scientific">Mytilus edulis</name>
    <name type="common">Blue mussel</name>
    <dbReference type="NCBI Taxonomy" id="6550"/>
    <lineage>
        <taxon>Eukaryota</taxon>
        <taxon>Metazoa</taxon>
        <taxon>Spiralia</taxon>
        <taxon>Lophotrochozoa</taxon>
        <taxon>Mollusca</taxon>
        <taxon>Bivalvia</taxon>
        <taxon>Autobranchia</taxon>
        <taxon>Pteriomorphia</taxon>
        <taxon>Mytilida</taxon>
        <taxon>Mytiloidea</taxon>
        <taxon>Mytilidae</taxon>
        <taxon>Mytilinae</taxon>
        <taxon>Mytilus</taxon>
    </lineage>
</organism>
<feature type="region of interest" description="Disordered" evidence="5">
    <location>
        <begin position="445"/>
        <end position="465"/>
    </location>
</feature>
<comment type="caution">
    <text evidence="7">The sequence shown here is derived from an EMBL/GenBank/DDBJ whole genome shotgun (WGS) entry which is preliminary data.</text>
</comment>
<dbReference type="EMBL" id="CAJPWZ010000338">
    <property type="protein sequence ID" value="CAG2190681.1"/>
    <property type="molecule type" value="Genomic_DNA"/>
</dbReference>
<dbReference type="Proteomes" id="UP000683360">
    <property type="component" value="Unassembled WGS sequence"/>
</dbReference>
<proteinExistence type="predicted"/>
<gene>
    <name evidence="7" type="ORF">MEDL_5940</name>
</gene>
<evidence type="ECO:0000259" key="6">
    <source>
        <dbReference type="Pfam" id="PF12012"/>
    </source>
</evidence>
<evidence type="ECO:0000256" key="2">
    <source>
        <dbReference type="ARBA" id="ARBA00022553"/>
    </source>
</evidence>
<dbReference type="Gene3D" id="1.10.443.10">
    <property type="entry name" value="Intergrase catalytic core"/>
    <property type="match status" value="1"/>
</dbReference>
<dbReference type="GO" id="GO:0003677">
    <property type="term" value="F:DNA binding"/>
    <property type="evidence" value="ECO:0007669"/>
    <property type="project" value="InterPro"/>
</dbReference>
<keyword evidence="1" id="KW-1017">Isopeptide bond</keyword>
<name>A0A8S3Q435_MYTED</name>
<evidence type="ECO:0000256" key="3">
    <source>
        <dbReference type="ARBA" id="ARBA00022843"/>
    </source>
</evidence>
<keyword evidence="8" id="KW-1185">Reference proteome</keyword>
<evidence type="ECO:0000313" key="8">
    <source>
        <dbReference type="Proteomes" id="UP000683360"/>
    </source>
</evidence>
<keyword evidence="2" id="KW-0597">Phosphoprotein</keyword>
<keyword evidence="3" id="KW-0832">Ubl conjugation</keyword>
<accession>A0A8S3Q435</accession>
<dbReference type="AlphaFoldDB" id="A0A8S3Q435"/>
<feature type="region of interest" description="Disordered" evidence="5">
    <location>
        <begin position="65"/>
        <end position="98"/>
    </location>
</feature>
<dbReference type="GO" id="GO:0006310">
    <property type="term" value="P:DNA recombination"/>
    <property type="evidence" value="ECO:0007669"/>
    <property type="project" value="UniProtKB-KW"/>
</dbReference>
<feature type="compositionally biased region" description="Polar residues" evidence="5">
    <location>
        <begin position="445"/>
        <end position="455"/>
    </location>
</feature>
<dbReference type="SUPFAM" id="SSF56349">
    <property type="entry name" value="DNA breaking-rejoining enzymes"/>
    <property type="match status" value="1"/>
</dbReference>
<evidence type="ECO:0000256" key="1">
    <source>
        <dbReference type="ARBA" id="ARBA00022499"/>
    </source>
</evidence>
<protein>
    <recommendedName>
        <fullName evidence="6">ZMYM2-like/QRICH1 C-terminal domain-containing protein</fullName>
    </recommendedName>
</protein>